<dbReference type="GO" id="GO:0016987">
    <property type="term" value="F:sigma factor activity"/>
    <property type="evidence" value="ECO:0007669"/>
    <property type="project" value="UniProtKB-KW"/>
</dbReference>
<dbReference type="GO" id="GO:0003677">
    <property type="term" value="F:DNA binding"/>
    <property type="evidence" value="ECO:0007669"/>
    <property type="project" value="UniProtKB-KW"/>
</dbReference>
<evidence type="ECO:0000259" key="7">
    <source>
        <dbReference type="Pfam" id="PF04542"/>
    </source>
</evidence>
<accession>A0A1M4XPN5</accession>
<dbReference type="STRING" id="1123404.SAMN02745784_02338"/>
<dbReference type="GO" id="GO:0006950">
    <property type="term" value="P:response to stress"/>
    <property type="evidence" value="ECO:0007669"/>
    <property type="project" value="UniProtKB-ARBA"/>
</dbReference>
<dbReference type="InterPro" id="IPR013324">
    <property type="entry name" value="RNA_pol_sigma_r3/r4-like"/>
</dbReference>
<protein>
    <recommendedName>
        <fullName evidence="6">RNA polymerase sigma factor</fullName>
    </recommendedName>
</protein>
<evidence type="ECO:0000256" key="3">
    <source>
        <dbReference type="ARBA" id="ARBA00023082"/>
    </source>
</evidence>
<dbReference type="PROSITE" id="PS01063">
    <property type="entry name" value="SIGMA70_ECF"/>
    <property type="match status" value="1"/>
</dbReference>
<organism evidence="9 10">
    <name type="scientific">Tissierella praeacuta DSM 18095</name>
    <dbReference type="NCBI Taxonomy" id="1123404"/>
    <lineage>
        <taxon>Bacteria</taxon>
        <taxon>Bacillati</taxon>
        <taxon>Bacillota</taxon>
        <taxon>Tissierellia</taxon>
        <taxon>Tissierellales</taxon>
        <taxon>Tissierellaceae</taxon>
        <taxon>Tissierella</taxon>
    </lineage>
</organism>
<dbReference type="Gene3D" id="1.10.10.10">
    <property type="entry name" value="Winged helix-like DNA-binding domain superfamily/Winged helix DNA-binding domain"/>
    <property type="match status" value="1"/>
</dbReference>
<dbReference type="SUPFAM" id="SSF88946">
    <property type="entry name" value="Sigma2 domain of RNA polymerase sigma factors"/>
    <property type="match status" value="1"/>
</dbReference>
<dbReference type="Proteomes" id="UP000184114">
    <property type="component" value="Unassembled WGS sequence"/>
</dbReference>
<dbReference type="Gene3D" id="1.10.1740.10">
    <property type="match status" value="1"/>
</dbReference>
<evidence type="ECO:0000256" key="1">
    <source>
        <dbReference type="ARBA" id="ARBA00010641"/>
    </source>
</evidence>
<dbReference type="EMBL" id="FQTY01000012">
    <property type="protein sequence ID" value="SHE95469.1"/>
    <property type="molecule type" value="Genomic_DNA"/>
</dbReference>
<evidence type="ECO:0000256" key="2">
    <source>
        <dbReference type="ARBA" id="ARBA00023015"/>
    </source>
</evidence>
<dbReference type="Pfam" id="PF08281">
    <property type="entry name" value="Sigma70_r4_2"/>
    <property type="match status" value="1"/>
</dbReference>
<dbReference type="SUPFAM" id="SSF88659">
    <property type="entry name" value="Sigma3 and sigma4 domains of RNA polymerase sigma factors"/>
    <property type="match status" value="1"/>
</dbReference>
<evidence type="ECO:0000256" key="4">
    <source>
        <dbReference type="ARBA" id="ARBA00023125"/>
    </source>
</evidence>
<sequence>MSQNLILNCYKGTVDWKKERGEAMEDIDKRFATGGEAILEEVINLYGEKLLRYATAILCDYQEAEDVVQESFLSAYENRNKFDGENLSAWLYKITYNRSLNQLKRHKIFYFSEIHSEAVLGEQDEGLSDETLRALRKLKPKERALLYGRIMEDQSYEELSLLTGISPSTLRKQYQRAKKKLAKQINIEYSRKEFEHE</sequence>
<comment type="similarity">
    <text evidence="1 6">Belongs to the sigma-70 factor family. ECF subfamily.</text>
</comment>
<dbReference type="PANTHER" id="PTHR43133:SF8">
    <property type="entry name" value="RNA POLYMERASE SIGMA FACTOR HI_1459-RELATED"/>
    <property type="match status" value="1"/>
</dbReference>
<keyword evidence="2 6" id="KW-0805">Transcription regulation</keyword>
<keyword evidence="3 6" id="KW-0731">Sigma factor</keyword>
<dbReference type="InterPro" id="IPR007627">
    <property type="entry name" value="RNA_pol_sigma70_r2"/>
</dbReference>
<feature type="domain" description="RNA polymerase sigma factor 70 region 4 type 2" evidence="8">
    <location>
        <begin position="130"/>
        <end position="181"/>
    </location>
</feature>
<evidence type="ECO:0000256" key="5">
    <source>
        <dbReference type="ARBA" id="ARBA00023163"/>
    </source>
</evidence>
<dbReference type="GO" id="GO:0006352">
    <property type="term" value="P:DNA-templated transcription initiation"/>
    <property type="evidence" value="ECO:0007669"/>
    <property type="project" value="InterPro"/>
</dbReference>
<keyword evidence="4 6" id="KW-0238">DNA-binding</keyword>
<dbReference type="InterPro" id="IPR039425">
    <property type="entry name" value="RNA_pol_sigma-70-like"/>
</dbReference>
<proteinExistence type="inferred from homology"/>
<dbReference type="InterPro" id="IPR014284">
    <property type="entry name" value="RNA_pol_sigma-70_dom"/>
</dbReference>
<name>A0A1M4XPN5_9FIRM</name>
<evidence type="ECO:0000256" key="6">
    <source>
        <dbReference type="RuleBase" id="RU000716"/>
    </source>
</evidence>
<evidence type="ECO:0000313" key="9">
    <source>
        <dbReference type="EMBL" id="SHE95469.1"/>
    </source>
</evidence>
<dbReference type="InterPro" id="IPR036388">
    <property type="entry name" value="WH-like_DNA-bd_sf"/>
</dbReference>
<feature type="domain" description="RNA polymerase sigma-70 region 2" evidence="7">
    <location>
        <begin position="44"/>
        <end position="107"/>
    </location>
</feature>
<evidence type="ECO:0000259" key="8">
    <source>
        <dbReference type="Pfam" id="PF08281"/>
    </source>
</evidence>
<evidence type="ECO:0000313" key="10">
    <source>
        <dbReference type="Proteomes" id="UP000184114"/>
    </source>
</evidence>
<dbReference type="Pfam" id="PF04542">
    <property type="entry name" value="Sigma70_r2"/>
    <property type="match status" value="1"/>
</dbReference>
<dbReference type="PANTHER" id="PTHR43133">
    <property type="entry name" value="RNA POLYMERASE ECF-TYPE SIGMA FACTO"/>
    <property type="match status" value="1"/>
</dbReference>
<dbReference type="NCBIfam" id="TIGR02937">
    <property type="entry name" value="sigma70-ECF"/>
    <property type="match status" value="1"/>
</dbReference>
<dbReference type="AlphaFoldDB" id="A0A1M4XPN5"/>
<reference evidence="10" key="1">
    <citation type="submission" date="2016-11" db="EMBL/GenBank/DDBJ databases">
        <authorList>
            <person name="Varghese N."/>
            <person name="Submissions S."/>
        </authorList>
    </citation>
    <scope>NUCLEOTIDE SEQUENCE [LARGE SCALE GENOMIC DNA]</scope>
    <source>
        <strain evidence="10">DSM 18095</strain>
    </source>
</reference>
<dbReference type="InterPro" id="IPR013249">
    <property type="entry name" value="RNA_pol_sigma70_r4_t2"/>
</dbReference>
<keyword evidence="5 6" id="KW-0804">Transcription</keyword>
<dbReference type="InterPro" id="IPR013325">
    <property type="entry name" value="RNA_pol_sigma_r2"/>
</dbReference>
<dbReference type="InterPro" id="IPR000838">
    <property type="entry name" value="RNA_pol_sigma70_ECF_CS"/>
</dbReference>
<keyword evidence="10" id="KW-1185">Reference proteome</keyword>
<gene>
    <name evidence="9" type="ORF">SAMN02745784_02338</name>
</gene>